<dbReference type="Proteomes" id="UP000254463">
    <property type="component" value="Unassembled WGS sequence"/>
</dbReference>
<reference evidence="1 2" key="1">
    <citation type="submission" date="2018-06" db="EMBL/GenBank/DDBJ databases">
        <authorList>
            <consortium name="Pathogen Informatics"/>
            <person name="Doyle S."/>
        </authorList>
    </citation>
    <scope>NUCLEOTIDE SEQUENCE [LARGE SCALE GENOMIC DNA]</scope>
    <source>
        <strain evidence="1 2">NCTC6385</strain>
    </source>
</reference>
<dbReference type="EMBL" id="UGWV01000002">
    <property type="protein sequence ID" value="SUF95071.1"/>
    <property type="molecule type" value="Genomic_DNA"/>
</dbReference>
<proteinExistence type="predicted"/>
<organism evidence="1 2">
    <name type="scientific">Salmonella enterica</name>
    <name type="common">Salmonella choleraesuis</name>
    <dbReference type="NCBI Taxonomy" id="28901"/>
    <lineage>
        <taxon>Bacteria</taxon>
        <taxon>Pseudomonadati</taxon>
        <taxon>Pseudomonadota</taxon>
        <taxon>Gammaproteobacteria</taxon>
        <taxon>Enterobacterales</taxon>
        <taxon>Enterobacteriaceae</taxon>
        <taxon>Salmonella</taxon>
    </lineage>
</organism>
<accession>A0A7D8ENJ7</accession>
<evidence type="ECO:0000313" key="1">
    <source>
        <dbReference type="EMBL" id="SUF95071.1"/>
    </source>
</evidence>
<sequence>MAADSALDIHHCRPLLNQLRTVIACTVEDDMHFLRYRVRFPDGYEEPADIKTVDGVIFPDNRTADVVQVQGSHDVQTGTTTCGFHYMGFLPGRHPAISQFCSLFRVKTR</sequence>
<name>A0A7D8ENJ7_SALER</name>
<gene>
    <name evidence="1" type="ORF">NCTC6385_01992</name>
</gene>
<evidence type="ECO:0000313" key="2">
    <source>
        <dbReference type="Proteomes" id="UP000254463"/>
    </source>
</evidence>
<protein>
    <submittedName>
        <fullName evidence="1">Uncharacterized protein</fullName>
    </submittedName>
</protein>
<dbReference type="AlphaFoldDB" id="A0A7D8ENJ7"/>